<keyword evidence="2" id="KW-1133">Transmembrane helix</keyword>
<keyword evidence="2" id="KW-0472">Membrane</keyword>
<evidence type="ECO:0000313" key="4">
    <source>
        <dbReference type="Proteomes" id="UP000536441"/>
    </source>
</evidence>
<evidence type="ECO:0000256" key="1">
    <source>
        <dbReference type="SAM" id="MobiDB-lite"/>
    </source>
</evidence>
<feature type="transmembrane region" description="Helical" evidence="2">
    <location>
        <begin position="86"/>
        <end position="104"/>
    </location>
</feature>
<feature type="compositionally biased region" description="Basic and acidic residues" evidence="1">
    <location>
        <begin position="250"/>
        <end position="260"/>
    </location>
</feature>
<name>A0A7Y6B716_9SPHN</name>
<proteinExistence type="predicted"/>
<evidence type="ECO:0000256" key="2">
    <source>
        <dbReference type="SAM" id="Phobius"/>
    </source>
</evidence>
<gene>
    <name evidence="3" type="ORF">HP438_12880</name>
</gene>
<dbReference type="EMBL" id="JABMCH010000066">
    <property type="protein sequence ID" value="NUU47863.1"/>
    <property type="molecule type" value="Genomic_DNA"/>
</dbReference>
<protein>
    <submittedName>
        <fullName evidence="3">Uncharacterized protein</fullName>
    </submittedName>
</protein>
<organism evidence="3 4">
    <name type="scientific">Sphingomonas zeae</name>
    <dbReference type="NCBI Taxonomy" id="1646122"/>
    <lineage>
        <taxon>Bacteria</taxon>
        <taxon>Pseudomonadati</taxon>
        <taxon>Pseudomonadota</taxon>
        <taxon>Alphaproteobacteria</taxon>
        <taxon>Sphingomonadales</taxon>
        <taxon>Sphingomonadaceae</taxon>
        <taxon>Sphingomonas</taxon>
    </lineage>
</organism>
<dbReference type="RefSeq" id="WP_175312460.1">
    <property type="nucleotide sequence ID" value="NZ_CBCRYR010000002.1"/>
</dbReference>
<keyword evidence="2" id="KW-0812">Transmembrane</keyword>
<accession>A0A7Y6B716</accession>
<comment type="caution">
    <text evidence="3">The sequence shown here is derived from an EMBL/GenBank/DDBJ whole genome shotgun (WGS) entry which is preliminary data.</text>
</comment>
<evidence type="ECO:0000313" key="3">
    <source>
        <dbReference type="EMBL" id="NUU47863.1"/>
    </source>
</evidence>
<dbReference type="Proteomes" id="UP000536441">
    <property type="component" value="Unassembled WGS sequence"/>
</dbReference>
<dbReference type="AlphaFoldDB" id="A0A7Y6B716"/>
<keyword evidence="4" id="KW-1185">Reference proteome</keyword>
<reference evidence="3 4" key="1">
    <citation type="submission" date="2020-05" db="EMBL/GenBank/DDBJ databases">
        <title>Genome Sequencing of Type Strains.</title>
        <authorList>
            <person name="Lemaire J.F."/>
            <person name="Inderbitzin P."/>
            <person name="Gregorio O.A."/>
            <person name="Collins S.B."/>
            <person name="Wespe N."/>
            <person name="Knight-Connoni V."/>
        </authorList>
    </citation>
    <scope>NUCLEOTIDE SEQUENCE [LARGE SCALE GENOMIC DNA]</scope>
    <source>
        <strain evidence="3 4">DSM 100049</strain>
    </source>
</reference>
<feature type="region of interest" description="Disordered" evidence="1">
    <location>
        <begin position="239"/>
        <end position="260"/>
    </location>
</feature>
<sequence>MGIDDRDYMRERYRKRQGLDPGGTTWNDRKGRLELFRFGFRKSVPLGSASWISGTSKPSWFEEINRGHDYQRGRWRPARAKPDRTIAVLLASVMLGSTAVLGVINREWLGNHAAAIAAKWTRPAFPASGSVSVSPSLDLKRVNSSLTLQGSGNDSVVQMIDAGTGEHRLSVHIRAHERVTVPAPVGRYRIHFIHGPRWTGDAALFGKGTVRDEVVGTMAFTPGRGHVLDLRLGPDSNLSVRRLPAPVDQPRNDPAHRRGA</sequence>